<evidence type="ECO:0000256" key="1">
    <source>
        <dbReference type="SAM" id="MobiDB-lite"/>
    </source>
</evidence>
<evidence type="ECO:0000313" key="3">
    <source>
        <dbReference type="EMBL" id="GAA1530972.1"/>
    </source>
</evidence>
<feature type="transmembrane region" description="Helical" evidence="2">
    <location>
        <begin position="40"/>
        <end position="57"/>
    </location>
</feature>
<keyword evidence="2" id="KW-1133">Transmembrane helix</keyword>
<dbReference type="EMBL" id="BAAANC010000002">
    <property type="protein sequence ID" value="GAA1530972.1"/>
    <property type="molecule type" value="Genomic_DNA"/>
</dbReference>
<feature type="region of interest" description="Disordered" evidence="1">
    <location>
        <begin position="1"/>
        <end position="23"/>
    </location>
</feature>
<keyword evidence="2" id="KW-0812">Transmembrane</keyword>
<feature type="transmembrane region" description="Helical" evidence="2">
    <location>
        <begin position="127"/>
        <end position="147"/>
    </location>
</feature>
<comment type="caution">
    <text evidence="3">The sequence shown here is derived from an EMBL/GenBank/DDBJ whole genome shotgun (WGS) entry which is preliminary data.</text>
</comment>
<organism evidence="3 4">
    <name type="scientific">Kribbella lupini</name>
    <dbReference type="NCBI Taxonomy" id="291602"/>
    <lineage>
        <taxon>Bacteria</taxon>
        <taxon>Bacillati</taxon>
        <taxon>Actinomycetota</taxon>
        <taxon>Actinomycetes</taxon>
        <taxon>Propionibacteriales</taxon>
        <taxon>Kribbellaceae</taxon>
        <taxon>Kribbella</taxon>
    </lineage>
</organism>
<protein>
    <submittedName>
        <fullName evidence="3">Uncharacterized protein</fullName>
    </submittedName>
</protein>
<feature type="transmembrane region" description="Helical" evidence="2">
    <location>
        <begin position="93"/>
        <end position="115"/>
    </location>
</feature>
<evidence type="ECO:0000313" key="4">
    <source>
        <dbReference type="Proteomes" id="UP001500363"/>
    </source>
</evidence>
<dbReference type="Proteomes" id="UP001500363">
    <property type="component" value="Unassembled WGS sequence"/>
</dbReference>
<keyword evidence="2" id="KW-0472">Membrane</keyword>
<sequence>MSSEPHARTDSAVRDELRARTTGPRRDQELATWRLHLMRCGYAFMGVGIAVVKWPVLVQDARSLPVMDSVVACVLTAMSLLAFLGLRHPTRMLPILLLEVGWKVIWVSAVAVPQWIAGDLNAEARGVLFRCAFVVVILAVIPWRYAWRRYARTTGDA</sequence>
<proteinExistence type="predicted"/>
<keyword evidence="4" id="KW-1185">Reference proteome</keyword>
<reference evidence="4" key="1">
    <citation type="journal article" date="2019" name="Int. J. Syst. Evol. Microbiol.">
        <title>The Global Catalogue of Microorganisms (GCM) 10K type strain sequencing project: providing services to taxonomists for standard genome sequencing and annotation.</title>
        <authorList>
            <consortium name="The Broad Institute Genomics Platform"/>
            <consortium name="The Broad Institute Genome Sequencing Center for Infectious Disease"/>
            <person name="Wu L."/>
            <person name="Ma J."/>
        </authorList>
    </citation>
    <scope>NUCLEOTIDE SEQUENCE [LARGE SCALE GENOMIC DNA]</scope>
    <source>
        <strain evidence="4">JCM 14303</strain>
    </source>
</reference>
<name>A0ABP4LT38_9ACTN</name>
<gene>
    <name evidence="3" type="ORF">GCM10009741_36270</name>
</gene>
<feature type="transmembrane region" description="Helical" evidence="2">
    <location>
        <begin position="69"/>
        <end position="86"/>
    </location>
</feature>
<accession>A0ABP4LT38</accession>
<evidence type="ECO:0000256" key="2">
    <source>
        <dbReference type="SAM" id="Phobius"/>
    </source>
</evidence>
<dbReference type="RefSeq" id="WP_344175354.1">
    <property type="nucleotide sequence ID" value="NZ_BAAANC010000002.1"/>
</dbReference>